<gene>
    <name evidence="2" type="ORF">KUCA_T00000204001</name>
</gene>
<dbReference type="PANTHER" id="PTHR12448:SF0">
    <property type="entry name" value="ATP SYNTHASE SUBUNIT EPSILON, MITOCHONDRIAL"/>
    <property type="match status" value="1"/>
</dbReference>
<dbReference type="InterPro" id="IPR036742">
    <property type="entry name" value="ATP_synth_F1_esu_sf_mt"/>
</dbReference>
<dbReference type="OrthoDB" id="269124at2759"/>
<dbReference type="HOGENOM" id="CLU_187039_1_1_1"/>
<comment type="similarity">
    <text evidence="1">Belongs to the eukaryotic ATPase epsilon family.</text>
</comment>
<reference evidence="2" key="1">
    <citation type="submission" date="2013-12" db="EMBL/GenBank/DDBJ databases">
        <authorList>
            <person name="Genoscope - CEA"/>
        </authorList>
    </citation>
    <scope>NUCLEOTIDE SEQUENCE</scope>
    <source>
        <strain evidence="2">CBS 1993</strain>
    </source>
</reference>
<dbReference type="GO" id="GO:0046933">
    <property type="term" value="F:proton-transporting ATP synthase activity, rotational mechanism"/>
    <property type="evidence" value="ECO:0007669"/>
    <property type="project" value="InterPro"/>
</dbReference>
<reference evidence="2" key="2">
    <citation type="submission" date="2014-02" db="EMBL/GenBank/DDBJ databases">
        <title>Complete DNA sequence of /Kuraishia capsulata/ illustrates novel genomic features among budding yeasts (/Saccharomycotina/).</title>
        <authorList>
            <person name="Morales L."/>
            <person name="Noel B."/>
            <person name="Porcel B."/>
            <person name="Marcet-Houben M."/>
            <person name="Hullo M-F."/>
            <person name="Sacerdot C."/>
            <person name="Tekaia F."/>
            <person name="Leh-Louis V."/>
            <person name="Despons L."/>
            <person name="Khanna V."/>
            <person name="Aury J-M."/>
            <person name="Barbe V."/>
            <person name="Couloux A."/>
            <person name="Labadie K."/>
            <person name="Pelletier E."/>
            <person name="Souciet J-L."/>
            <person name="Boekhout T."/>
            <person name="Gabaldon T."/>
            <person name="Wincker P."/>
            <person name="Dujon B."/>
        </authorList>
    </citation>
    <scope>NUCLEOTIDE SEQUENCE</scope>
    <source>
        <strain evidence="2">CBS 1993</strain>
    </source>
</reference>
<evidence type="ECO:0008006" key="4">
    <source>
        <dbReference type="Google" id="ProtNLM"/>
    </source>
</evidence>
<dbReference type="GO" id="GO:0042776">
    <property type="term" value="P:proton motive force-driven mitochondrial ATP synthesis"/>
    <property type="evidence" value="ECO:0007669"/>
    <property type="project" value="TreeGrafter"/>
</dbReference>
<dbReference type="STRING" id="1382522.W6MF44"/>
<evidence type="ECO:0000313" key="3">
    <source>
        <dbReference type="Proteomes" id="UP000019384"/>
    </source>
</evidence>
<proteinExistence type="inferred from homology"/>
<accession>W6MF44</accession>
<protein>
    <recommendedName>
        <fullName evidence="4">ATP synthase subunit epsilon, mitochondrial</fullName>
    </recommendedName>
</protein>
<dbReference type="GO" id="GO:0045259">
    <property type="term" value="C:proton-transporting ATP synthase complex"/>
    <property type="evidence" value="ECO:0007669"/>
    <property type="project" value="InterPro"/>
</dbReference>
<dbReference type="AlphaFoldDB" id="W6MF44"/>
<organism evidence="2 3">
    <name type="scientific">Kuraishia capsulata CBS 1993</name>
    <dbReference type="NCBI Taxonomy" id="1382522"/>
    <lineage>
        <taxon>Eukaryota</taxon>
        <taxon>Fungi</taxon>
        <taxon>Dikarya</taxon>
        <taxon>Ascomycota</taxon>
        <taxon>Saccharomycotina</taxon>
        <taxon>Pichiomycetes</taxon>
        <taxon>Pichiales</taxon>
        <taxon>Pichiaceae</taxon>
        <taxon>Kuraishia</taxon>
    </lineage>
</organism>
<dbReference type="CDD" id="cd12153">
    <property type="entry name" value="F1-ATPase_epsilon"/>
    <property type="match status" value="1"/>
</dbReference>
<evidence type="ECO:0000256" key="1">
    <source>
        <dbReference type="ARBA" id="ARBA00009502"/>
    </source>
</evidence>
<keyword evidence="3" id="KW-1185">Reference proteome</keyword>
<dbReference type="GeneID" id="34517649"/>
<evidence type="ECO:0000313" key="2">
    <source>
        <dbReference type="EMBL" id="CDK24244.1"/>
    </source>
</evidence>
<dbReference type="SUPFAM" id="SSF48690">
    <property type="entry name" value="Epsilon subunit of mitochondrial F1F0-ATP synthase"/>
    <property type="match status" value="1"/>
</dbReference>
<dbReference type="InterPro" id="IPR006721">
    <property type="entry name" value="ATP_synth_F1_esu_mt"/>
</dbReference>
<sequence>MSSWQKAGFSFNKYLSIAARTVRRSLKEDLRVASEKRDFVEAKVQVLENGSVTKTTDLSLTK</sequence>
<dbReference type="GO" id="GO:0005743">
    <property type="term" value="C:mitochondrial inner membrane"/>
    <property type="evidence" value="ECO:0007669"/>
    <property type="project" value="InterPro"/>
</dbReference>
<dbReference type="PANTHER" id="PTHR12448">
    <property type="entry name" value="ATP SYNTHASE EPSILON CHAIN, MITOCHONDRIAL"/>
    <property type="match status" value="1"/>
</dbReference>
<dbReference type="RefSeq" id="XP_022456261.1">
    <property type="nucleotide sequence ID" value="XM_022604721.1"/>
</dbReference>
<name>W6MF44_9ASCO</name>
<dbReference type="EMBL" id="HG793125">
    <property type="protein sequence ID" value="CDK24244.1"/>
    <property type="molecule type" value="Genomic_DNA"/>
</dbReference>
<dbReference type="Pfam" id="PF04627">
    <property type="entry name" value="ATP-synt_Eps"/>
    <property type="match status" value="1"/>
</dbReference>
<dbReference type="Proteomes" id="UP000019384">
    <property type="component" value="Unassembled WGS sequence"/>
</dbReference>
<dbReference type="Gene3D" id="1.10.1620.20">
    <property type="entry name" value="ATP synthase, F1 complex, epsilon subunit superfamily, mitochondrial"/>
    <property type="match status" value="1"/>
</dbReference>